<evidence type="ECO:0000313" key="1">
    <source>
        <dbReference type="EMBL" id="OCL31397.1"/>
    </source>
</evidence>
<dbReference type="Gene3D" id="3.40.50.1820">
    <property type="entry name" value="alpha/beta hydrolase"/>
    <property type="match status" value="1"/>
</dbReference>
<sequence>MTHPPGGQVTRFVLVHGSMSSAAQWADYPALLRGRDVVAVDLPGHGTRRRDAFTLDRAAAVLDEAGAGRPDSVLVGHSLGGYVAARYAAERHGPAGLVLIGATGDPGGIVAGPYRAFAAAAGRIPSRALVRVRLAVARRLGVREALLPDAADYPALPAVWRAVAQSCGPADVARVACPILLVNGRFDQMRVDERRYLRLAPTARLAVVPGATHLAPLTHPERVAELLRRFADDLSG</sequence>
<evidence type="ECO:0000313" key="2">
    <source>
        <dbReference type="Proteomes" id="UP000093501"/>
    </source>
</evidence>
<dbReference type="AlphaFoldDB" id="A0A1C0AHF8"/>
<dbReference type="RefSeq" id="WP_068752633.1">
    <property type="nucleotide sequence ID" value="NZ_LR214441.1"/>
</dbReference>
<dbReference type="InterPro" id="IPR029058">
    <property type="entry name" value="AB_hydrolase_fold"/>
</dbReference>
<dbReference type="GO" id="GO:0003824">
    <property type="term" value="F:catalytic activity"/>
    <property type="evidence" value="ECO:0007669"/>
    <property type="project" value="UniProtKB-ARBA"/>
</dbReference>
<keyword evidence="2" id="KW-1185">Reference proteome</keyword>
<name>A0A1C0AHF8_9ACTN</name>
<protein>
    <submittedName>
        <fullName evidence="1">Uncharacterized protein</fullName>
    </submittedName>
</protein>
<reference evidence="2" key="1">
    <citation type="submission" date="2016-07" db="EMBL/GenBank/DDBJ databases">
        <authorList>
            <person name="Florea S."/>
            <person name="Webb J.S."/>
            <person name="Jaromczyk J."/>
            <person name="Schardl C.L."/>
        </authorList>
    </citation>
    <scope>NUCLEOTIDE SEQUENCE [LARGE SCALE GENOMIC DNA]</scope>
    <source>
        <strain evidence="2">IPBSL-7</strain>
    </source>
</reference>
<dbReference type="Proteomes" id="UP000093501">
    <property type="component" value="Unassembled WGS sequence"/>
</dbReference>
<gene>
    <name evidence="1" type="ORF">BCR15_09530</name>
</gene>
<dbReference type="SUPFAM" id="SSF53474">
    <property type="entry name" value="alpha/beta-Hydrolases"/>
    <property type="match status" value="1"/>
</dbReference>
<dbReference type="Pfam" id="PF12697">
    <property type="entry name" value="Abhydrolase_6"/>
    <property type="match status" value="1"/>
</dbReference>
<dbReference type="PANTHER" id="PTHR43689:SF8">
    <property type="entry name" value="ALPHA_BETA-HYDROLASES SUPERFAMILY PROTEIN"/>
    <property type="match status" value="1"/>
</dbReference>
<proteinExistence type="predicted"/>
<dbReference type="InterPro" id="IPR000073">
    <property type="entry name" value="AB_hydrolase_1"/>
</dbReference>
<organism evidence="1 2">
    <name type="scientific">Tessaracoccus lapidicaptus</name>
    <dbReference type="NCBI Taxonomy" id="1427523"/>
    <lineage>
        <taxon>Bacteria</taxon>
        <taxon>Bacillati</taxon>
        <taxon>Actinomycetota</taxon>
        <taxon>Actinomycetes</taxon>
        <taxon>Propionibacteriales</taxon>
        <taxon>Propionibacteriaceae</taxon>
        <taxon>Tessaracoccus</taxon>
    </lineage>
</organism>
<dbReference type="EMBL" id="MBQD01000026">
    <property type="protein sequence ID" value="OCL31397.1"/>
    <property type="molecule type" value="Genomic_DNA"/>
</dbReference>
<comment type="caution">
    <text evidence="1">The sequence shown here is derived from an EMBL/GenBank/DDBJ whole genome shotgun (WGS) entry which is preliminary data.</text>
</comment>
<accession>A0A1C0AHF8</accession>
<dbReference type="PANTHER" id="PTHR43689">
    <property type="entry name" value="HYDROLASE"/>
    <property type="match status" value="1"/>
</dbReference>